<evidence type="ECO:0000259" key="8">
    <source>
        <dbReference type="PROSITE" id="PS50850"/>
    </source>
</evidence>
<dbReference type="Proteomes" id="UP001521116">
    <property type="component" value="Unassembled WGS sequence"/>
</dbReference>
<evidence type="ECO:0000256" key="4">
    <source>
        <dbReference type="ARBA" id="ARBA00022989"/>
    </source>
</evidence>
<dbReference type="SUPFAM" id="SSF103473">
    <property type="entry name" value="MFS general substrate transporter"/>
    <property type="match status" value="1"/>
</dbReference>
<feature type="transmembrane region" description="Helical" evidence="7">
    <location>
        <begin position="471"/>
        <end position="494"/>
    </location>
</feature>
<keyword evidence="3 7" id="KW-0812">Transmembrane</keyword>
<evidence type="ECO:0000256" key="2">
    <source>
        <dbReference type="ARBA" id="ARBA00022448"/>
    </source>
</evidence>
<feature type="transmembrane region" description="Helical" evidence="7">
    <location>
        <begin position="438"/>
        <end position="459"/>
    </location>
</feature>
<protein>
    <recommendedName>
        <fullName evidence="8">Major facilitator superfamily (MFS) profile domain-containing protein</fullName>
    </recommendedName>
</protein>
<reference evidence="9 10" key="1">
    <citation type="submission" date="2024-02" db="EMBL/GenBank/DDBJ databases">
        <title>De novo assembly and annotation of 12 fungi associated with fruit tree decline syndrome in Ontario, Canada.</title>
        <authorList>
            <person name="Sulman M."/>
            <person name="Ellouze W."/>
            <person name="Ilyukhin E."/>
        </authorList>
    </citation>
    <scope>NUCLEOTIDE SEQUENCE [LARGE SCALE GENOMIC DNA]</scope>
    <source>
        <strain evidence="9 10">M1-105</strain>
    </source>
</reference>
<keyword evidence="4 7" id="KW-1133">Transmembrane helix</keyword>
<dbReference type="PANTHER" id="PTHR23501">
    <property type="entry name" value="MAJOR FACILITATOR SUPERFAMILY"/>
    <property type="match status" value="1"/>
</dbReference>
<name>A0ABR3SH65_9PEZI</name>
<keyword evidence="5 7" id="KW-0472">Membrane</keyword>
<feature type="transmembrane region" description="Helical" evidence="7">
    <location>
        <begin position="170"/>
        <end position="194"/>
    </location>
</feature>
<evidence type="ECO:0000256" key="3">
    <source>
        <dbReference type="ARBA" id="ARBA00022692"/>
    </source>
</evidence>
<dbReference type="Pfam" id="PF07690">
    <property type="entry name" value="MFS_1"/>
    <property type="match status" value="1"/>
</dbReference>
<keyword evidence="2" id="KW-0813">Transport</keyword>
<feature type="transmembrane region" description="Helical" evidence="7">
    <location>
        <begin position="77"/>
        <end position="102"/>
    </location>
</feature>
<sequence length="584" mass="61280">MLGNHDVPHQTNTPTFPMIPSDDTLPGKEQPDSSSMDSSTLDKEMPAQDNDQQEKPAAASLSADDEDATEYPTGIRLFTIVLAIVLAIFLASLDMTIVATAIPKITDEFHGLSAASWYGSAFFLANGGFQSTWGKAYRYFALKPTFLAAIAVFEAGSLLCGAAPNTVALIVGRAVTGLGAAGMGTGAYTVVAFVAAPARRATYTGVVGVAYGVAAVAGPLVGGAFADRVSWRWCFYVNLPAGGLAALVVLLFFRAPAAARPVRASWRERALQMDFGGTVLVMGALVTFILAMEYGGQSMAWSSGTVVGLLVGCVAIALVFVVWERFQGERAMVVPRLFRQRPVWVSCLYTLFFGGPYFLVIYFLPIYFQSVDNASPTMSGVYNLPLIIAVSTSMVLSGIFITKTGLTAPVKVAGAVIALIATGLLYTLDVETSDGKWIGYQILGGVGWGIAFQVPIVVAQSHVEPEDISSVTAFVIFFMNLGGTLFVSAAQSAFVNKLIAILPSAAPGVDPDFVVATGATQIRAVFAEDEIPGIVAAYMAGIKVALAIATAATGVGLLVSLASSWKRLNAKAAESVGCAACEKM</sequence>
<feature type="region of interest" description="Disordered" evidence="6">
    <location>
        <begin position="1"/>
        <end position="65"/>
    </location>
</feature>
<dbReference type="InterPro" id="IPR011701">
    <property type="entry name" value="MFS"/>
</dbReference>
<feature type="transmembrane region" description="Helical" evidence="7">
    <location>
        <begin position="408"/>
        <end position="426"/>
    </location>
</feature>
<keyword evidence="10" id="KW-1185">Reference proteome</keyword>
<dbReference type="EMBL" id="JAJVDC020000172">
    <property type="protein sequence ID" value="KAL1620218.1"/>
    <property type="molecule type" value="Genomic_DNA"/>
</dbReference>
<feature type="transmembrane region" description="Helical" evidence="7">
    <location>
        <begin position="274"/>
        <end position="294"/>
    </location>
</feature>
<accession>A0ABR3SH65</accession>
<feature type="transmembrane region" description="Helical" evidence="7">
    <location>
        <begin position="343"/>
        <end position="368"/>
    </location>
</feature>
<evidence type="ECO:0000256" key="6">
    <source>
        <dbReference type="SAM" id="MobiDB-lite"/>
    </source>
</evidence>
<evidence type="ECO:0000256" key="7">
    <source>
        <dbReference type="SAM" id="Phobius"/>
    </source>
</evidence>
<dbReference type="Gene3D" id="1.20.1250.20">
    <property type="entry name" value="MFS general substrate transporter like domains"/>
    <property type="match status" value="2"/>
</dbReference>
<comment type="caution">
    <text evidence="9">The sequence shown here is derived from an EMBL/GenBank/DDBJ whole genome shotgun (WGS) entry which is preliminary data.</text>
</comment>
<dbReference type="InterPro" id="IPR020846">
    <property type="entry name" value="MFS_dom"/>
</dbReference>
<evidence type="ECO:0000256" key="5">
    <source>
        <dbReference type="ARBA" id="ARBA00023136"/>
    </source>
</evidence>
<comment type="subcellular location">
    <subcellularLocation>
        <location evidence="1">Membrane</location>
        <topology evidence="1">Multi-pass membrane protein</topology>
    </subcellularLocation>
</comment>
<proteinExistence type="predicted"/>
<feature type="transmembrane region" description="Helical" evidence="7">
    <location>
        <begin position="380"/>
        <end position="401"/>
    </location>
</feature>
<dbReference type="PANTHER" id="PTHR23501:SF177">
    <property type="entry name" value="MAJOR FACILITATOR SUPERFAMILY (MFS) PROFILE DOMAIN-CONTAINING PROTEIN-RELATED"/>
    <property type="match status" value="1"/>
</dbReference>
<dbReference type="InterPro" id="IPR036259">
    <property type="entry name" value="MFS_trans_sf"/>
</dbReference>
<feature type="transmembrane region" description="Helical" evidence="7">
    <location>
        <begin position="300"/>
        <end position="323"/>
    </location>
</feature>
<dbReference type="CDD" id="cd17502">
    <property type="entry name" value="MFS_Azr1_MDR_like"/>
    <property type="match status" value="1"/>
</dbReference>
<feature type="transmembrane region" description="Helical" evidence="7">
    <location>
        <begin position="535"/>
        <end position="561"/>
    </location>
</feature>
<feature type="transmembrane region" description="Helical" evidence="7">
    <location>
        <begin position="201"/>
        <end position="221"/>
    </location>
</feature>
<feature type="transmembrane region" description="Helical" evidence="7">
    <location>
        <begin position="233"/>
        <end position="253"/>
    </location>
</feature>
<feature type="transmembrane region" description="Helical" evidence="7">
    <location>
        <begin position="114"/>
        <end position="133"/>
    </location>
</feature>
<evidence type="ECO:0000256" key="1">
    <source>
        <dbReference type="ARBA" id="ARBA00004141"/>
    </source>
</evidence>
<organism evidence="9 10">
    <name type="scientific">Neofusicoccum ribis</name>
    <dbReference type="NCBI Taxonomy" id="45134"/>
    <lineage>
        <taxon>Eukaryota</taxon>
        <taxon>Fungi</taxon>
        <taxon>Dikarya</taxon>
        <taxon>Ascomycota</taxon>
        <taxon>Pezizomycotina</taxon>
        <taxon>Dothideomycetes</taxon>
        <taxon>Dothideomycetes incertae sedis</taxon>
        <taxon>Botryosphaeriales</taxon>
        <taxon>Botryosphaeriaceae</taxon>
        <taxon>Neofusicoccum</taxon>
    </lineage>
</organism>
<evidence type="ECO:0000313" key="9">
    <source>
        <dbReference type="EMBL" id="KAL1620218.1"/>
    </source>
</evidence>
<dbReference type="PROSITE" id="PS50850">
    <property type="entry name" value="MFS"/>
    <property type="match status" value="1"/>
</dbReference>
<evidence type="ECO:0000313" key="10">
    <source>
        <dbReference type="Proteomes" id="UP001521116"/>
    </source>
</evidence>
<feature type="domain" description="Major facilitator superfamily (MFS) profile" evidence="8">
    <location>
        <begin position="80"/>
        <end position="568"/>
    </location>
</feature>
<feature type="transmembrane region" description="Helical" evidence="7">
    <location>
        <begin position="145"/>
        <end position="164"/>
    </location>
</feature>
<gene>
    <name evidence="9" type="ORF">SLS56_009764</name>
</gene>